<feature type="region of interest" description="Disordered" evidence="1">
    <location>
        <begin position="125"/>
        <end position="151"/>
    </location>
</feature>
<proteinExistence type="predicted"/>
<organism evidence="2 3">
    <name type="scientific">Pseudomonas indica</name>
    <dbReference type="NCBI Taxonomy" id="137658"/>
    <lineage>
        <taxon>Bacteria</taxon>
        <taxon>Pseudomonadati</taxon>
        <taxon>Pseudomonadota</taxon>
        <taxon>Gammaproteobacteria</taxon>
        <taxon>Pseudomonadales</taxon>
        <taxon>Pseudomonadaceae</taxon>
        <taxon>Pseudomonas</taxon>
    </lineage>
</organism>
<gene>
    <name evidence="2" type="ORF">SAMN05216186_1088</name>
</gene>
<sequence length="151" mass="16229">MGHDVYANGRSISSKSADGKSLCAFPDVCLTPPAPPAGPIPVPYPNTGMASDTTRGTRNVKIAGKEVMLKNRSFFRKSTGDEAATRSQGMNVVTHQIKGKVYFVSWSMNVKFEGENVVRHLDLTTHNHASDPPGTPPTGHTDKQTPPVAEK</sequence>
<reference evidence="2 3" key="1">
    <citation type="submission" date="2016-10" db="EMBL/GenBank/DDBJ databases">
        <authorList>
            <person name="de Groot N.N."/>
        </authorList>
    </citation>
    <scope>NUCLEOTIDE SEQUENCE [LARGE SCALE GENOMIC DNA]</scope>
    <source>
        <strain evidence="2 3">JCM 21544</strain>
    </source>
</reference>
<dbReference type="EMBL" id="FNFD01000008">
    <property type="protein sequence ID" value="SDK52887.1"/>
    <property type="molecule type" value="Genomic_DNA"/>
</dbReference>
<name>A0A1G9CMK0_9PSED</name>
<keyword evidence="3" id="KW-1185">Reference proteome</keyword>
<evidence type="ECO:0000313" key="3">
    <source>
        <dbReference type="Proteomes" id="UP000198706"/>
    </source>
</evidence>
<protein>
    <submittedName>
        <fullName evidence="2">Uncharacterized protein</fullName>
    </submittedName>
</protein>
<evidence type="ECO:0000256" key="1">
    <source>
        <dbReference type="SAM" id="MobiDB-lite"/>
    </source>
</evidence>
<dbReference type="AlphaFoldDB" id="A0A1G9CMK0"/>
<dbReference type="STRING" id="137658.SAMN05216186_1088"/>
<dbReference type="Proteomes" id="UP000198706">
    <property type="component" value="Unassembled WGS sequence"/>
</dbReference>
<dbReference type="Pfam" id="PF13665">
    <property type="entry name" value="Tox-PAAR-like"/>
    <property type="match status" value="1"/>
</dbReference>
<evidence type="ECO:0000313" key="2">
    <source>
        <dbReference type="EMBL" id="SDK52887.1"/>
    </source>
</evidence>
<accession>A0A1G9CMK0</accession>